<reference evidence="8" key="2">
    <citation type="submission" date="2017-11" db="EMBL/GenBank/DDBJ databases">
        <title>Coralsnake Venomics: Analyses of Venom Gland Transcriptomes and Proteomes of Six Brazilian Taxa.</title>
        <authorList>
            <person name="Aird S.D."/>
            <person name="Jorge da Silva N."/>
            <person name="Qiu L."/>
            <person name="Villar-Briones A."/>
            <person name="Aparecida-Saddi V."/>
            <person name="Campos-Telles M.P."/>
            <person name="Grau M."/>
            <person name="Mikheyev A.S."/>
        </authorList>
    </citation>
    <scope>NUCLEOTIDE SEQUENCE</scope>
    <source>
        <tissue evidence="8">Venom_gland</tissue>
    </source>
</reference>
<keyword evidence="3" id="KW-0399">Innate immunity</keyword>
<proteinExistence type="predicted"/>
<dbReference type="AlphaFoldDB" id="A0A2D4NHK7"/>
<evidence type="ECO:0000256" key="6">
    <source>
        <dbReference type="SAM" id="MobiDB-lite"/>
    </source>
</evidence>
<feature type="domain" description="Caspase recruitment" evidence="7">
    <location>
        <begin position="15"/>
        <end position="95"/>
    </location>
</feature>
<feature type="compositionally biased region" description="Basic and acidic residues" evidence="6">
    <location>
        <begin position="243"/>
        <end position="253"/>
    </location>
</feature>
<evidence type="ECO:0000256" key="1">
    <source>
        <dbReference type="ARBA" id="ARBA00022499"/>
    </source>
</evidence>
<dbReference type="InterPro" id="IPR031964">
    <property type="entry name" value="CARD_dom"/>
</dbReference>
<keyword evidence="1" id="KW-1017">Isopeptide bond</keyword>
<evidence type="ECO:0000256" key="2">
    <source>
        <dbReference type="ARBA" id="ARBA00022553"/>
    </source>
</evidence>
<keyword evidence="5" id="KW-0391">Immunity</keyword>
<dbReference type="GO" id="GO:0005737">
    <property type="term" value="C:cytoplasm"/>
    <property type="evidence" value="ECO:0007669"/>
    <property type="project" value="UniProtKB-ARBA"/>
</dbReference>
<feature type="domain" description="Caspase recruitment" evidence="7">
    <location>
        <begin position="117"/>
        <end position="201"/>
    </location>
</feature>
<evidence type="ECO:0000256" key="4">
    <source>
        <dbReference type="ARBA" id="ARBA00022843"/>
    </source>
</evidence>
<evidence type="ECO:0000313" key="8">
    <source>
        <dbReference type="EMBL" id="LAB45211.1"/>
    </source>
</evidence>
<accession>A0A2D4NHK7</accession>
<evidence type="ECO:0000259" key="7">
    <source>
        <dbReference type="Pfam" id="PF16739"/>
    </source>
</evidence>
<name>A0A2D4NHK7_9SAUR</name>
<keyword evidence="2" id="KW-0597">Phosphoprotein</keyword>
<evidence type="ECO:0000256" key="3">
    <source>
        <dbReference type="ARBA" id="ARBA00022588"/>
    </source>
</evidence>
<organism evidence="8">
    <name type="scientific">Micrurus spixii</name>
    <name type="common">Amazon coral snake</name>
    <dbReference type="NCBI Taxonomy" id="129469"/>
    <lineage>
        <taxon>Eukaryota</taxon>
        <taxon>Metazoa</taxon>
        <taxon>Chordata</taxon>
        <taxon>Craniata</taxon>
        <taxon>Vertebrata</taxon>
        <taxon>Euteleostomi</taxon>
        <taxon>Lepidosauria</taxon>
        <taxon>Squamata</taxon>
        <taxon>Bifurcata</taxon>
        <taxon>Unidentata</taxon>
        <taxon>Episquamata</taxon>
        <taxon>Toxicofera</taxon>
        <taxon>Serpentes</taxon>
        <taxon>Colubroidea</taxon>
        <taxon>Elapidae</taxon>
        <taxon>Elapinae</taxon>
        <taxon>Micrurus</taxon>
    </lineage>
</organism>
<dbReference type="EMBL" id="IACM01179180">
    <property type="protein sequence ID" value="LAB45211.1"/>
    <property type="molecule type" value="Transcribed_RNA"/>
</dbReference>
<reference evidence="8" key="1">
    <citation type="submission" date="2017-07" db="EMBL/GenBank/DDBJ databases">
        <authorList>
            <person name="Mikheyev A."/>
            <person name="Grau M."/>
        </authorList>
    </citation>
    <scope>NUCLEOTIDE SEQUENCE</scope>
    <source>
        <tissue evidence="8">Venom_gland</tissue>
    </source>
</reference>
<dbReference type="EMBL" id="IACM01179183">
    <property type="protein sequence ID" value="LAB45218.1"/>
    <property type="molecule type" value="Transcribed_RNA"/>
</dbReference>
<dbReference type="Gene3D" id="1.10.533.10">
    <property type="entry name" value="Death Domain, Fas"/>
    <property type="match status" value="2"/>
</dbReference>
<sequence length="297" mass="32545">MEAAASPSRDECILYLISCFRTRIKSSLQVNRVLDFMPSLSLDQKRQLRAVAGEMGDVEGAEKLLSLVEKEAPDSPGLCQEFCEALTKGGYDAANYLDPSLNELPPPSLEAAGDLGKALVNLFFDRLTDTLQASQVAFQCLGKRLLDKEDVERVIIEKNTQGNKSAVREMLYRIIQKKEWLSPFLEALGEAGHANMAACISGHPNEKGINGASDSSNEMYEAPNSEAVENLQPRTELQEALEDEKNVSEKSFEDLPEISEPDVSLQETNACDVNANFGQMNLYSDDSGAIGGTAFRK</sequence>
<protein>
    <recommendedName>
        <fullName evidence="7">Caspase recruitment domain-containing protein</fullName>
    </recommendedName>
</protein>
<evidence type="ECO:0000256" key="5">
    <source>
        <dbReference type="ARBA" id="ARBA00022859"/>
    </source>
</evidence>
<dbReference type="GO" id="GO:0045087">
    <property type="term" value="P:innate immune response"/>
    <property type="evidence" value="ECO:0007669"/>
    <property type="project" value="UniProtKB-KW"/>
</dbReference>
<keyword evidence="4" id="KW-0832">Ubl conjugation</keyword>
<feature type="region of interest" description="Disordered" evidence="6">
    <location>
        <begin position="207"/>
        <end position="263"/>
    </location>
</feature>
<dbReference type="Pfam" id="PF16739">
    <property type="entry name" value="CARD_2"/>
    <property type="match status" value="2"/>
</dbReference>
<dbReference type="InterPro" id="IPR011029">
    <property type="entry name" value="DEATH-like_dom_sf"/>
</dbReference>